<dbReference type="EMBL" id="AJIX01000003">
    <property type="protein sequence ID" value="KGR21525.1"/>
    <property type="molecule type" value="Genomic_DNA"/>
</dbReference>
<evidence type="ECO:0000256" key="7">
    <source>
        <dbReference type="ARBA" id="ARBA00022989"/>
    </source>
</evidence>
<evidence type="ECO:0000256" key="2">
    <source>
        <dbReference type="ARBA" id="ARBA00008873"/>
    </source>
</evidence>
<evidence type="ECO:0000256" key="10">
    <source>
        <dbReference type="ARBA" id="ARBA00055037"/>
    </source>
</evidence>
<feature type="region of interest" description="Disordered" evidence="11">
    <location>
        <begin position="79"/>
        <end position="129"/>
    </location>
</feature>
<comment type="similarity">
    <text evidence="2">Belongs to the cation diffusion facilitator (CDF) transporter (TC 2.A.4) family. SLC30A subfamily.</text>
</comment>
<feature type="domain" description="Cation efflux protein transmembrane" evidence="12">
    <location>
        <begin position="299"/>
        <end position="395"/>
    </location>
</feature>
<comment type="function">
    <text evidence="10">Mitochondrial metal transporter involved in mitochondrial iron accumulation.</text>
</comment>
<evidence type="ECO:0000313" key="13">
    <source>
        <dbReference type="EMBL" id="KGR21525.1"/>
    </source>
</evidence>
<dbReference type="GO" id="GO:0008324">
    <property type="term" value="F:monoatomic cation transmembrane transporter activity"/>
    <property type="evidence" value="ECO:0007669"/>
    <property type="project" value="InterPro"/>
</dbReference>
<reference evidence="13 14" key="1">
    <citation type="submission" date="2013-12" db="EMBL/GenBank/DDBJ databases">
        <title>The Genome Sequence of Candida albicans P78048.</title>
        <authorList>
            <consortium name="The Broad Institute Genome Sequencing Platform"/>
            <consortium name="The Broad Institute Genome Sequencing Center for Infectious Disease"/>
            <person name="Cuomo C."/>
            <person name="Bennett R."/>
            <person name="Hirakawa M."/>
            <person name="Noverr M."/>
            <person name="Mitchell A."/>
            <person name="Young S.K."/>
            <person name="Zeng Q."/>
            <person name="Gargeya S."/>
            <person name="Fitzgerald M."/>
            <person name="Abouelleil A."/>
            <person name="Alvarado L."/>
            <person name="Berlin A.M."/>
            <person name="Chapman S.B."/>
            <person name="Dewar J."/>
            <person name="Goldberg J."/>
            <person name="Griggs A."/>
            <person name="Gujja S."/>
            <person name="Hansen M."/>
            <person name="Howarth C."/>
            <person name="Imamovic A."/>
            <person name="Larimer J."/>
            <person name="McCowan C."/>
            <person name="Murphy C."/>
            <person name="Pearson M."/>
            <person name="Priest M."/>
            <person name="Roberts A."/>
            <person name="Saif S."/>
            <person name="Shea T."/>
            <person name="Sykes S."/>
            <person name="Wortman J."/>
            <person name="Nusbaum C."/>
            <person name="Birren B."/>
        </authorList>
    </citation>
    <scope>NUCLEOTIDE SEQUENCE [LARGE SCALE GENOMIC DNA]</scope>
    <source>
        <strain evidence="13 14">P78048</strain>
    </source>
</reference>
<dbReference type="Gene3D" id="1.20.1510.10">
    <property type="entry name" value="Cation efflux protein transmembrane domain"/>
    <property type="match status" value="1"/>
</dbReference>
<keyword evidence="7" id="KW-1133">Transmembrane helix</keyword>
<dbReference type="AlphaFoldDB" id="A0AB34PZU7"/>
<dbReference type="Proteomes" id="UP000030161">
    <property type="component" value="Unassembled WGS sequence"/>
</dbReference>
<dbReference type="InterPro" id="IPR050291">
    <property type="entry name" value="CDF_Transporter"/>
</dbReference>
<keyword evidence="3" id="KW-0408">Iron</keyword>
<gene>
    <name evidence="13" type="ORF">MG3_00528</name>
</gene>
<keyword evidence="8" id="KW-0406">Ion transport</keyword>
<proteinExistence type="inferred from homology"/>
<dbReference type="Pfam" id="PF01545">
    <property type="entry name" value="Cation_efflux"/>
    <property type="match status" value="2"/>
</dbReference>
<evidence type="ECO:0000259" key="12">
    <source>
        <dbReference type="Pfam" id="PF01545"/>
    </source>
</evidence>
<evidence type="ECO:0000256" key="1">
    <source>
        <dbReference type="ARBA" id="ARBA00004141"/>
    </source>
</evidence>
<keyword evidence="5" id="KW-0410">Iron transport</keyword>
<feature type="region of interest" description="Disordered" evidence="11">
    <location>
        <begin position="488"/>
        <end position="520"/>
    </location>
</feature>
<dbReference type="PANTHER" id="PTHR43840:SF15">
    <property type="entry name" value="MITOCHONDRIAL METAL TRANSPORTER 1-RELATED"/>
    <property type="match status" value="1"/>
</dbReference>
<dbReference type="GO" id="GO:0016020">
    <property type="term" value="C:membrane"/>
    <property type="evidence" value="ECO:0007669"/>
    <property type="project" value="UniProtKB-SubCell"/>
</dbReference>
<protein>
    <recommendedName>
        <fullName evidence="12">Cation efflux protein transmembrane domain-containing protein</fullName>
    </recommendedName>
</protein>
<evidence type="ECO:0000256" key="3">
    <source>
        <dbReference type="ARBA" id="ARBA00022434"/>
    </source>
</evidence>
<evidence type="ECO:0000256" key="9">
    <source>
        <dbReference type="ARBA" id="ARBA00023136"/>
    </source>
</evidence>
<organism evidence="13 14">
    <name type="scientific">Candida albicans P78048</name>
    <dbReference type="NCBI Taxonomy" id="1094989"/>
    <lineage>
        <taxon>Eukaryota</taxon>
        <taxon>Fungi</taxon>
        <taxon>Dikarya</taxon>
        <taxon>Ascomycota</taxon>
        <taxon>Saccharomycotina</taxon>
        <taxon>Pichiomycetes</taxon>
        <taxon>Debaryomycetaceae</taxon>
        <taxon>Candida/Lodderomyces clade</taxon>
        <taxon>Candida</taxon>
    </lineage>
</organism>
<comment type="caution">
    <text evidence="13">The sequence shown here is derived from an EMBL/GenBank/DDBJ whole genome shotgun (WGS) entry which is preliminary data.</text>
</comment>
<sequence length="520" mass="57466">MNYHFSSVTSTSLNRYLFYRSSTNTVSYWSSSQFHIRLKFTTRSNCTTTITTTTTTTALLSRHFYSTFSIFQRPMSTSNNKLSKEISPPPPPPGQDSHSHVHSHSHDSEHSHSHSHSGASMLHHHKHSMHEPNELLAGGASAIKTNPAVRITWIGLLVNVTLAISKGIGGVYFHSQALVADAIHSVSDMLADFLTLATVNVAAKVGTATKFPLGYGKLETVGAFSVSAILLFAGISVGWSSLLQIFEFVLPTHLYEIASHIQIGHDHSHGHGHGPVSVQPDTHSHSHGQIDPSNITTHREIPNINAAWLAGGSIIAKELLYRKTMQIAVQTNSKVLVANAWHHRVDSLTAVVALFTVAGGVLFNVAWLDSIGGIGVSILIIKAGWDSLKEAWNELIDRGEKPGSELYNKIEGIINNELQMNNELKQFKLNQLSVLSSGANTNIHMNLSTTNKNLNLQTLNQYEKRLSDLIRQDDRFVRNIFVKFDQVEEEPEKVEAKKEEDDDDDEKEVNGSNDVHSHKH</sequence>
<dbReference type="FunFam" id="1.20.1510.10:FF:000013">
    <property type="entry name" value="Cation efflux family protein"/>
    <property type="match status" value="2"/>
</dbReference>
<evidence type="ECO:0000256" key="8">
    <source>
        <dbReference type="ARBA" id="ARBA00023065"/>
    </source>
</evidence>
<dbReference type="SUPFAM" id="SSF161111">
    <property type="entry name" value="Cation efflux protein transmembrane domain-like"/>
    <property type="match status" value="1"/>
</dbReference>
<dbReference type="InterPro" id="IPR027469">
    <property type="entry name" value="Cation_efflux_TMD_sf"/>
</dbReference>
<name>A0AB34PZU7_CANAX</name>
<keyword evidence="4" id="KW-0813">Transport</keyword>
<feature type="region of interest" description="Disordered" evidence="11">
    <location>
        <begin position="265"/>
        <end position="290"/>
    </location>
</feature>
<keyword evidence="6" id="KW-0812">Transmembrane</keyword>
<evidence type="ECO:0000256" key="4">
    <source>
        <dbReference type="ARBA" id="ARBA00022448"/>
    </source>
</evidence>
<comment type="subcellular location">
    <subcellularLocation>
        <location evidence="1">Membrane</location>
        <topology evidence="1">Multi-pass membrane protein</topology>
    </subcellularLocation>
</comment>
<evidence type="ECO:0000256" key="6">
    <source>
        <dbReference type="ARBA" id="ARBA00022692"/>
    </source>
</evidence>
<evidence type="ECO:0000256" key="5">
    <source>
        <dbReference type="ARBA" id="ARBA00022496"/>
    </source>
</evidence>
<feature type="domain" description="Cation efflux protein transmembrane" evidence="12">
    <location>
        <begin position="153"/>
        <end position="246"/>
    </location>
</feature>
<dbReference type="GO" id="GO:0006879">
    <property type="term" value="P:intracellular iron ion homeostasis"/>
    <property type="evidence" value="ECO:0007669"/>
    <property type="project" value="UniProtKB-KW"/>
</dbReference>
<keyword evidence="3" id="KW-0409">Iron storage</keyword>
<dbReference type="PANTHER" id="PTHR43840">
    <property type="entry name" value="MITOCHONDRIAL METAL TRANSPORTER 1-RELATED"/>
    <property type="match status" value="1"/>
</dbReference>
<keyword evidence="9" id="KW-0472">Membrane</keyword>
<evidence type="ECO:0000313" key="14">
    <source>
        <dbReference type="Proteomes" id="UP000030161"/>
    </source>
</evidence>
<accession>A0AB34PZU7</accession>
<dbReference type="InterPro" id="IPR058533">
    <property type="entry name" value="Cation_efflux_TM"/>
</dbReference>
<dbReference type="GO" id="GO:0005739">
    <property type="term" value="C:mitochondrion"/>
    <property type="evidence" value="ECO:0007669"/>
    <property type="project" value="UniProtKB-ARBA"/>
</dbReference>
<evidence type="ECO:0000256" key="11">
    <source>
        <dbReference type="SAM" id="MobiDB-lite"/>
    </source>
</evidence>
<dbReference type="GO" id="GO:0006826">
    <property type="term" value="P:iron ion transport"/>
    <property type="evidence" value="ECO:0007669"/>
    <property type="project" value="UniProtKB-KW"/>
</dbReference>